<evidence type="ECO:0000256" key="2">
    <source>
        <dbReference type="PROSITE-ProRule" id="PRU00110"/>
    </source>
</evidence>
<name>A0A4P9K4Q0_9GAMM</name>
<feature type="domain" description="HPt" evidence="3">
    <location>
        <begin position="14"/>
        <end position="108"/>
    </location>
</feature>
<dbReference type="PROSITE" id="PS50894">
    <property type="entry name" value="HPT"/>
    <property type="match status" value="1"/>
</dbReference>
<keyword evidence="1" id="KW-0902">Two-component regulatory system</keyword>
<keyword evidence="5" id="KW-1185">Reference proteome</keyword>
<organism evidence="4 5">
    <name type="scientific">Thiomicrorhabdus sediminis</name>
    <dbReference type="NCBI Taxonomy" id="2580412"/>
    <lineage>
        <taxon>Bacteria</taxon>
        <taxon>Pseudomonadati</taxon>
        <taxon>Pseudomonadota</taxon>
        <taxon>Gammaproteobacteria</taxon>
        <taxon>Thiotrichales</taxon>
        <taxon>Piscirickettsiaceae</taxon>
        <taxon>Thiomicrorhabdus</taxon>
    </lineage>
</organism>
<proteinExistence type="predicted"/>
<gene>
    <name evidence="4" type="ORF">FE785_04230</name>
</gene>
<dbReference type="Proteomes" id="UP000304864">
    <property type="component" value="Chromosome"/>
</dbReference>
<dbReference type="GO" id="GO:0004672">
    <property type="term" value="F:protein kinase activity"/>
    <property type="evidence" value="ECO:0007669"/>
    <property type="project" value="UniProtKB-ARBA"/>
</dbReference>
<dbReference type="KEGG" id="thig:FE785_04230"/>
<evidence type="ECO:0000259" key="3">
    <source>
        <dbReference type="PROSITE" id="PS50894"/>
    </source>
</evidence>
<dbReference type="AlphaFoldDB" id="A0A4P9K4Q0"/>
<reference evidence="4 5" key="1">
    <citation type="submission" date="2019-05" db="EMBL/GenBank/DDBJ databases">
        <title>Thiomicrorhabdus sediminis sp. nov, a novel sulfur-oxidizing bacterium isolated from coastal sediment.</title>
        <authorList>
            <person name="Liu X."/>
        </authorList>
    </citation>
    <scope>NUCLEOTIDE SEQUENCE [LARGE SCALE GENOMIC DNA]</scope>
    <source>
        <strain evidence="4 5">G1</strain>
    </source>
</reference>
<dbReference type="InterPro" id="IPR036641">
    <property type="entry name" value="HPT_dom_sf"/>
</dbReference>
<dbReference type="SMART" id="SM00073">
    <property type="entry name" value="HPT"/>
    <property type="match status" value="1"/>
</dbReference>
<evidence type="ECO:0000313" key="4">
    <source>
        <dbReference type="EMBL" id="QCU89898.1"/>
    </source>
</evidence>
<sequence length="110" mass="12654">MIDFEKFEAQFGMNKDDFLMFLDEFEQRLTDDLPELESLLAQLDFPKVSAAAHKLKTPAATLGLTNLNSLFLAMETNAKSEPDIDFLKENMKKIEEESALFRKELNDFKS</sequence>
<dbReference type="Pfam" id="PF01627">
    <property type="entry name" value="Hpt"/>
    <property type="match status" value="1"/>
</dbReference>
<dbReference type="CDD" id="cd00088">
    <property type="entry name" value="HPT"/>
    <property type="match status" value="1"/>
</dbReference>
<dbReference type="RefSeq" id="WP_138564575.1">
    <property type="nucleotide sequence ID" value="NZ_CP040602.1"/>
</dbReference>
<protein>
    <recommendedName>
        <fullName evidence="3">HPt domain-containing protein</fullName>
    </recommendedName>
</protein>
<dbReference type="EMBL" id="CP040602">
    <property type="protein sequence ID" value="QCU89898.1"/>
    <property type="molecule type" value="Genomic_DNA"/>
</dbReference>
<evidence type="ECO:0000256" key="1">
    <source>
        <dbReference type="ARBA" id="ARBA00023012"/>
    </source>
</evidence>
<dbReference type="SUPFAM" id="SSF47226">
    <property type="entry name" value="Histidine-containing phosphotransfer domain, HPT domain"/>
    <property type="match status" value="1"/>
</dbReference>
<dbReference type="InterPro" id="IPR008207">
    <property type="entry name" value="Sig_transdc_His_kin_Hpt_dom"/>
</dbReference>
<evidence type="ECO:0000313" key="5">
    <source>
        <dbReference type="Proteomes" id="UP000304864"/>
    </source>
</evidence>
<keyword evidence="2" id="KW-0597">Phosphoprotein</keyword>
<dbReference type="GO" id="GO:0000160">
    <property type="term" value="P:phosphorelay signal transduction system"/>
    <property type="evidence" value="ECO:0007669"/>
    <property type="project" value="UniProtKB-KW"/>
</dbReference>
<accession>A0A4P9K4Q0</accession>
<feature type="modified residue" description="Phosphohistidine" evidence="2">
    <location>
        <position position="53"/>
    </location>
</feature>
<dbReference type="Gene3D" id="1.20.120.160">
    <property type="entry name" value="HPT domain"/>
    <property type="match status" value="1"/>
</dbReference>